<accession>A0A371XFZ2</accession>
<gene>
    <name evidence="1" type="ORF">DY251_07725</name>
</gene>
<dbReference type="Gene3D" id="3.30.70.1790">
    <property type="entry name" value="RepB DNA-primase, N-terminal domain"/>
    <property type="match status" value="1"/>
</dbReference>
<organism evidence="1 2">
    <name type="scientific">Mesorhizobium denitrificans</name>
    <dbReference type="NCBI Taxonomy" id="2294114"/>
    <lineage>
        <taxon>Bacteria</taxon>
        <taxon>Pseudomonadati</taxon>
        <taxon>Pseudomonadota</taxon>
        <taxon>Alphaproteobacteria</taxon>
        <taxon>Hyphomicrobiales</taxon>
        <taxon>Phyllobacteriaceae</taxon>
        <taxon>Mesorhizobium</taxon>
    </lineage>
</organism>
<name>A0A371XFZ2_9HYPH</name>
<evidence type="ECO:0000313" key="1">
    <source>
        <dbReference type="EMBL" id="RFC68155.1"/>
    </source>
</evidence>
<proteinExistence type="predicted"/>
<protein>
    <submittedName>
        <fullName evidence="1">Uncharacterized protein</fullName>
    </submittedName>
</protein>
<dbReference type="AlphaFoldDB" id="A0A371XFZ2"/>
<reference evidence="2" key="1">
    <citation type="submission" date="2018-08" db="EMBL/GenBank/DDBJ databases">
        <authorList>
            <person name="Im W.T."/>
        </authorList>
    </citation>
    <scope>NUCLEOTIDE SEQUENCE [LARGE SCALE GENOMIC DNA]</scope>
    <source>
        <strain evidence="2">LA-28</strain>
    </source>
</reference>
<keyword evidence="2" id="KW-1185">Reference proteome</keyword>
<comment type="caution">
    <text evidence="1">The sequence shown here is derived from an EMBL/GenBank/DDBJ whole genome shotgun (WGS) entry which is preliminary data.</text>
</comment>
<sequence>MLKVVALNFDARSVLPLIYSEDVRLLRCNTPRPDLLNEQQIRYSSQLLHDFAEEMAEMKRAAVGLAKNEPGVIYCFMFKNMPDGSKDCIRSLRYKIGEHKRMADDAIYWSQRGYNFYVRASLFRNDLEPGATPEEIDIVLVFALIADQDGEGQLLAGMIPAMTVQTSARNRQYWFLMGAPYRVAFQLGISLRRGTGMDNATGVTVQPYRLPGTVNYPTRDKVEDEDRDAEPTFILEYGNRLQPINELRQILPPCDDLPPNRAALSLGEPSNLTIDQLEAKLRAYYPHKGYNLLIEPTGRLVAKLDRDGRPIPGTENRSHQLWRGIRQGFRAGISRADMHRLILAKYRHGCAIKYWNEHPTETGFTAAIERMVLSAASDFNFEPEAAQIPEGFRNFTVNGKPLGQTLKP</sequence>
<evidence type="ECO:0000313" key="2">
    <source>
        <dbReference type="Proteomes" id="UP000262379"/>
    </source>
</evidence>
<dbReference type="EMBL" id="QURN01000005">
    <property type="protein sequence ID" value="RFC68155.1"/>
    <property type="molecule type" value="Genomic_DNA"/>
</dbReference>
<dbReference type="Proteomes" id="UP000262379">
    <property type="component" value="Unassembled WGS sequence"/>
</dbReference>